<dbReference type="OrthoDB" id="10537350at2759"/>
<accession>A0A2Z6PJY8</accession>
<protein>
    <submittedName>
        <fullName evidence="2">Uncharacterized protein</fullName>
    </submittedName>
</protein>
<reference evidence="3" key="1">
    <citation type="journal article" date="2017" name="Front. Plant Sci.">
        <title>Climate Clever Clovers: New Paradigm to Reduce the Environmental Footprint of Ruminants by Breeding Low Methanogenic Forages Utilizing Haplotype Variation.</title>
        <authorList>
            <person name="Kaur P."/>
            <person name="Appels R."/>
            <person name="Bayer P.E."/>
            <person name="Keeble-Gagnere G."/>
            <person name="Wang J."/>
            <person name="Hirakawa H."/>
            <person name="Shirasawa K."/>
            <person name="Vercoe P."/>
            <person name="Stefanova K."/>
            <person name="Durmic Z."/>
            <person name="Nichols P."/>
            <person name="Revell C."/>
            <person name="Isobe S.N."/>
            <person name="Edwards D."/>
            <person name="Erskine W."/>
        </authorList>
    </citation>
    <scope>NUCLEOTIDE SEQUENCE [LARGE SCALE GENOMIC DNA]</scope>
    <source>
        <strain evidence="3">cv. Daliak</strain>
    </source>
</reference>
<proteinExistence type="predicted"/>
<feature type="compositionally biased region" description="Acidic residues" evidence="1">
    <location>
        <begin position="74"/>
        <end position="85"/>
    </location>
</feature>
<dbReference type="Proteomes" id="UP000242715">
    <property type="component" value="Unassembled WGS sequence"/>
</dbReference>
<evidence type="ECO:0000256" key="1">
    <source>
        <dbReference type="SAM" id="MobiDB-lite"/>
    </source>
</evidence>
<feature type="region of interest" description="Disordered" evidence="1">
    <location>
        <begin position="1"/>
        <end position="24"/>
    </location>
</feature>
<gene>
    <name evidence="2" type="ORF">TSUD_241400</name>
</gene>
<evidence type="ECO:0000313" key="2">
    <source>
        <dbReference type="EMBL" id="GAU46549.1"/>
    </source>
</evidence>
<keyword evidence="3" id="KW-1185">Reference proteome</keyword>
<feature type="compositionally biased region" description="Basic and acidic residues" evidence="1">
    <location>
        <begin position="61"/>
        <end position="73"/>
    </location>
</feature>
<name>A0A2Z6PJY8_TRISU</name>
<evidence type="ECO:0000313" key="3">
    <source>
        <dbReference type="Proteomes" id="UP000242715"/>
    </source>
</evidence>
<dbReference type="EMBL" id="DF974225">
    <property type="protein sequence ID" value="GAU46549.1"/>
    <property type="molecule type" value="Genomic_DNA"/>
</dbReference>
<feature type="region of interest" description="Disordered" evidence="1">
    <location>
        <begin position="48"/>
        <end position="87"/>
    </location>
</feature>
<organism evidence="2 3">
    <name type="scientific">Trifolium subterraneum</name>
    <name type="common">Subterranean clover</name>
    <dbReference type="NCBI Taxonomy" id="3900"/>
    <lineage>
        <taxon>Eukaryota</taxon>
        <taxon>Viridiplantae</taxon>
        <taxon>Streptophyta</taxon>
        <taxon>Embryophyta</taxon>
        <taxon>Tracheophyta</taxon>
        <taxon>Spermatophyta</taxon>
        <taxon>Magnoliopsida</taxon>
        <taxon>eudicotyledons</taxon>
        <taxon>Gunneridae</taxon>
        <taxon>Pentapetalae</taxon>
        <taxon>rosids</taxon>
        <taxon>fabids</taxon>
        <taxon>Fabales</taxon>
        <taxon>Fabaceae</taxon>
        <taxon>Papilionoideae</taxon>
        <taxon>50 kb inversion clade</taxon>
        <taxon>NPAAA clade</taxon>
        <taxon>Hologalegina</taxon>
        <taxon>IRL clade</taxon>
        <taxon>Trifolieae</taxon>
        <taxon>Trifolium</taxon>
    </lineage>
</organism>
<feature type="compositionally biased region" description="Acidic residues" evidence="1">
    <location>
        <begin position="51"/>
        <end position="60"/>
    </location>
</feature>
<dbReference type="AlphaFoldDB" id="A0A2Z6PJY8"/>
<sequence length="258" mass="28985">MEEGEGSFTSPLFSKKTASGMKKEELSEDIIPFVDLLDSPPKTNNLLKDEEIFDDWDHADEEPKTKNGSKKEEIFDDDFDFDEKDPEQQKISKALKSIDDFKQRVLSFLSQPAGISDPPKKERVENLEKLATPLTKETVRPATMKSVRPPTKEKVRKIYSPYSKDGNKYVEVTSTPTGCYIKSNNKLVGPFIPDWLTSLFKPKKTMKLNSDQCDIASYIFGHSTDERAAHMIGEWCAVNMLQHHNSDSDLAAGGGSAT</sequence>